<accession>A0A433DJZ1</accession>
<evidence type="ECO:0000256" key="2">
    <source>
        <dbReference type="SAM" id="MobiDB-lite"/>
    </source>
</evidence>
<feature type="domain" description="Dynein associated protein" evidence="3">
    <location>
        <begin position="337"/>
        <end position="624"/>
    </location>
</feature>
<dbReference type="OrthoDB" id="2130750at2759"/>
<dbReference type="EMBL" id="RBNI01000912">
    <property type="protein sequence ID" value="RUP51159.1"/>
    <property type="molecule type" value="Genomic_DNA"/>
</dbReference>
<evidence type="ECO:0000259" key="3">
    <source>
        <dbReference type="Pfam" id="PF12455"/>
    </source>
</evidence>
<dbReference type="AlphaFoldDB" id="A0A433DJZ1"/>
<name>A0A433DJZ1_9FUNG</name>
<keyword evidence="5" id="KW-1185">Reference proteome</keyword>
<proteinExistence type="predicted"/>
<protein>
    <submittedName>
        <fullName evidence="4">Dynein associated protein-domain-containing protein</fullName>
    </submittedName>
</protein>
<evidence type="ECO:0000313" key="5">
    <source>
        <dbReference type="Proteomes" id="UP000268093"/>
    </source>
</evidence>
<comment type="caution">
    <text evidence="4">The sequence shown here is derived from an EMBL/GenBank/DDBJ whole genome shotgun (WGS) entry which is preliminary data.</text>
</comment>
<dbReference type="Pfam" id="PF12455">
    <property type="entry name" value="Dynactin"/>
    <property type="match status" value="1"/>
</dbReference>
<sequence>MTTPSKVDPFSLRGPILLRSEQTVPLKDYEELKLKLVILQKKRDEDRALIRNTEKIKEEADSFLLARDKLETQLIEIQHKFREASSALKKVEAERDEFEFKNADLQESMEMMTLDKEMAEERAENLQQEVNLLKEKIEEISVDLDVFKKEGDIVNRGQDYDGDGKPSLEALQLEKQNERLKEALVRLRDVTTVQESELKERIRSLEKDNAMLRDVQSQNEKLQLLVGAAEAQIEDVKQRLDDALNAEDMLEQLTDKNLNLTEKVEELREAVEELEMLKEVNDEIEENHTETEKQLQAEIDHKDMLLREQLERIRSSEETNADYENTISQFRELVATLQHDLEQLRHKEESQLSETRNLSSQTQAMMSINMTLQSTVMKAQAKSIDLELRRLEALQATDNLAYVQPYLPESFFKSENDSIRCLLLFKRLVFKADLIIKHLDQNHNVSEKIASTIPERLIVICEMKQRTGWLADLAKQFVTYIERGSVENFLKMGQVFHELVGTERRLNGIVELLRTEELNEAECLLDLQRMIAQLDHLSDTYISGNRPVFDQYYAFSRALDFNADRIAVDLAYVVQAVTHATREEENQALDVFKELQDDFLEPCNKLVAQAKTSKAVARKIVRRLDDLSEQSATLKPDLMERFRNMHTTSNKFATFCLEICKRMSAYITERRSSKLPLVASAMQQILFNTTEELLTINETAMWDGAWKVLDVLCQELVNANHSVLDDAKIEKVPPAEAPWVRRASDLKQEVIVNHDLEKKLQMNSEEILKLAKDVKLKDQSLQESAVKIQLLEKRSEVVKKQTEQIKTLEEDLNKAREQEKFFKEACDSLSLENEELERELEELKRAKKAEKQSSTPRKSEFDLASGPEDPIDNMATKTQLDSLKSAVRYLRAENAHLKGKDIRQGLDLGALPKFKSDETEEDIKKRDQAKNLLKSVALETKVLIKDIQSISASPKVVSLAKHEVGRWQTQKRMPDFQFQAQQAVLFTLQKRSLELKSKIQQLGKLGIVDGKPAKSYIRINMFTISHPSITQSAVTQNTLQQSLAKIHLPRLSLLADASTSTSLHHHVNLRSVAEFERIHAIFVN</sequence>
<evidence type="ECO:0000256" key="1">
    <source>
        <dbReference type="SAM" id="Coils"/>
    </source>
</evidence>
<feature type="region of interest" description="Disordered" evidence="2">
    <location>
        <begin position="845"/>
        <end position="874"/>
    </location>
</feature>
<dbReference type="Proteomes" id="UP000268093">
    <property type="component" value="Unassembled WGS sequence"/>
</dbReference>
<gene>
    <name evidence="4" type="ORF">BC936DRAFT_149617</name>
</gene>
<evidence type="ECO:0000313" key="4">
    <source>
        <dbReference type="EMBL" id="RUP51159.1"/>
    </source>
</evidence>
<keyword evidence="1" id="KW-0175">Coiled coil</keyword>
<organism evidence="4 5">
    <name type="scientific">Jimgerdemannia flammicorona</name>
    <dbReference type="NCBI Taxonomy" id="994334"/>
    <lineage>
        <taxon>Eukaryota</taxon>
        <taxon>Fungi</taxon>
        <taxon>Fungi incertae sedis</taxon>
        <taxon>Mucoromycota</taxon>
        <taxon>Mucoromycotina</taxon>
        <taxon>Endogonomycetes</taxon>
        <taxon>Endogonales</taxon>
        <taxon>Endogonaceae</taxon>
        <taxon>Jimgerdemannia</taxon>
    </lineage>
</organism>
<reference evidence="4 5" key="1">
    <citation type="journal article" date="2018" name="New Phytol.">
        <title>Phylogenomics of Endogonaceae and evolution of mycorrhizas within Mucoromycota.</title>
        <authorList>
            <person name="Chang Y."/>
            <person name="Desiro A."/>
            <person name="Na H."/>
            <person name="Sandor L."/>
            <person name="Lipzen A."/>
            <person name="Clum A."/>
            <person name="Barry K."/>
            <person name="Grigoriev I.V."/>
            <person name="Martin F.M."/>
            <person name="Stajich J.E."/>
            <person name="Smith M.E."/>
            <person name="Bonito G."/>
            <person name="Spatafora J.W."/>
        </authorList>
    </citation>
    <scope>NUCLEOTIDE SEQUENCE [LARGE SCALE GENOMIC DNA]</scope>
    <source>
        <strain evidence="4 5">GMNB39</strain>
    </source>
</reference>
<feature type="coiled-coil region" evidence="1">
    <location>
        <begin position="74"/>
        <end position="347"/>
    </location>
</feature>
<dbReference type="InterPro" id="IPR022157">
    <property type="entry name" value="Dynactin"/>
</dbReference>